<feature type="region of interest" description="Disordered" evidence="1">
    <location>
        <begin position="59"/>
        <end position="84"/>
    </location>
</feature>
<gene>
    <name evidence="2" type="ORF">TRFO_24412</name>
</gene>
<dbReference type="VEuPathDB" id="TrichDB:TRFO_24412"/>
<accession>A0A1J4KCH8</accession>
<evidence type="ECO:0000313" key="3">
    <source>
        <dbReference type="Proteomes" id="UP000179807"/>
    </source>
</evidence>
<dbReference type="Proteomes" id="UP000179807">
    <property type="component" value="Unassembled WGS sequence"/>
</dbReference>
<organism evidence="2 3">
    <name type="scientific">Tritrichomonas foetus</name>
    <dbReference type="NCBI Taxonomy" id="1144522"/>
    <lineage>
        <taxon>Eukaryota</taxon>
        <taxon>Metamonada</taxon>
        <taxon>Parabasalia</taxon>
        <taxon>Tritrichomonadida</taxon>
        <taxon>Tritrichomonadidae</taxon>
        <taxon>Tritrichomonas</taxon>
    </lineage>
</organism>
<dbReference type="RefSeq" id="XP_068360532.1">
    <property type="nucleotide sequence ID" value="XM_068503736.1"/>
</dbReference>
<protein>
    <submittedName>
        <fullName evidence="2">Uncharacterized protein</fullName>
    </submittedName>
</protein>
<dbReference type="OrthoDB" id="10572856at2759"/>
<reference evidence="2" key="1">
    <citation type="submission" date="2016-10" db="EMBL/GenBank/DDBJ databases">
        <authorList>
            <person name="Benchimol M."/>
            <person name="Almeida L.G."/>
            <person name="Vasconcelos A.T."/>
            <person name="Perreira-Neves A."/>
            <person name="Rosa I.A."/>
            <person name="Tasca T."/>
            <person name="Bogo M.R."/>
            <person name="de Souza W."/>
        </authorList>
    </citation>
    <scope>NUCLEOTIDE SEQUENCE [LARGE SCALE GENOMIC DNA]</scope>
    <source>
        <strain evidence="2">K</strain>
    </source>
</reference>
<proteinExistence type="predicted"/>
<comment type="caution">
    <text evidence="2">The sequence shown here is derived from an EMBL/GenBank/DDBJ whole genome shotgun (WGS) entry which is preliminary data.</text>
</comment>
<evidence type="ECO:0000256" key="1">
    <source>
        <dbReference type="SAM" id="MobiDB-lite"/>
    </source>
</evidence>
<dbReference type="EMBL" id="MLAK01000698">
    <property type="protein sequence ID" value="OHT07396.1"/>
    <property type="molecule type" value="Genomic_DNA"/>
</dbReference>
<keyword evidence="3" id="KW-1185">Reference proteome</keyword>
<feature type="compositionally biased region" description="Polar residues" evidence="1">
    <location>
        <begin position="71"/>
        <end position="80"/>
    </location>
</feature>
<evidence type="ECO:0000313" key="2">
    <source>
        <dbReference type="EMBL" id="OHT07396.1"/>
    </source>
</evidence>
<sequence>MSLHFLRTFDSPIKKTSTSGGKSDLSLLWAQSSSPMKSHRESEKEAINILNMLESSKPSTPQKKLFCPPSMIQSPSATSTPRKEEENLELLFSRFSITTEKKFKLSPEFHNLVTFVYKGPENQTEAWESFKSISKSIKCGVVSCATYAFIFKEGKVLAKAFTGTAQKKLEESSQKLPSFDYNRAIDLIDSNQSSEKLCIYSTEQFYYSVVTPFNYNFSEFESSGGTRYRISISGYLFGFHIDEFMKTSQNYELFKTSKSLLH</sequence>
<dbReference type="GeneID" id="94838440"/>
<name>A0A1J4KCH8_9EUKA</name>
<dbReference type="AlphaFoldDB" id="A0A1J4KCH8"/>